<evidence type="ECO:0000313" key="3">
    <source>
        <dbReference type="Proteomes" id="UP000286134"/>
    </source>
</evidence>
<evidence type="ECO:0000256" key="1">
    <source>
        <dbReference type="SAM" id="Phobius"/>
    </source>
</evidence>
<comment type="caution">
    <text evidence="2">The sequence shown here is derived from an EMBL/GenBank/DDBJ whole genome shotgun (WGS) entry which is preliminary data.</text>
</comment>
<proteinExistence type="predicted"/>
<protein>
    <submittedName>
        <fullName evidence="2">Uncharacterized protein</fullName>
    </submittedName>
</protein>
<keyword evidence="1" id="KW-0812">Transmembrane</keyword>
<dbReference type="Proteomes" id="UP000286134">
    <property type="component" value="Unassembled WGS sequence"/>
</dbReference>
<gene>
    <name evidence="2" type="ORF">OnM2_044059</name>
</gene>
<accession>A0A420HUR6</accession>
<evidence type="ECO:0000313" key="2">
    <source>
        <dbReference type="EMBL" id="RKF61185.1"/>
    </source>
</evidence>
<keyword evidence="3" id="KW-1185">Reference proteome</keyword>
<name>A0A420HUR6_9PEZI</name>
<reference evidence="2 3" key="1">
    <citation type="journal article" date="2018" name="BMC Genomics">
        <title>Comparative genome analyses reveal sequence features reflecting distinct modes of host-adaptation between dicot and monocot powdery mildew.</title>
        <authorList>
            <person name="Wu Y."/>
            <person name="Ma X."/>
            <person name="Pan Z."/>
            <person name="Kale S.D."/>
            <person name="Song Y."/>
            <person name="King H."/>
            <person name="Zhang Q."/>
            <person name="Presley C."/>
            <person name="Deng X."/>
            <person name="Wei C.I."/>
            <person name="Xiao S."/>
        </authorList>
    </citation>
    <scope>NUCLEOTIDE SEQUENCE [LARGE SCALE GENOMIC DNA]</scope>
    <source>
        <strain evidence="2">UMSG2</strain>
    </source>
</reference>
<feature type="transmembrane region" description="Helical" evidence="1">
    <location>
        <begin position="14"/>
        <end position="34"/>
    </location>
</feature>
<dbReference type="AlphaFoldDB" id="A0A420HUR6"/>
<keyword evidence="1" id="KW-0472">Membrane</keyword>
<organism evidence="2 3">
    <name type="scientific">Erysiphe neolycopersici</name>
    <dbReference type="NCBI Taxonomy" id="212602"/>
    <lineage>
        <taxon>Eukaryota</taxon>
        <taxon>Fungi</taxon>
        <taxon>Dikarya</taxon>
        <taxon>Ascomycota</taxon>
        <taxon>Pezizomycotina</taxon>
        <taxon>Leotiomycetes</taxon>
        <taxon>Erysiphales</taxon>
        <taxon>Erysiphaceae</taxon>
        <taxon>Erysiphe</taxon>
    </lineage>
</organism>
<dbReference type="EMBL" id="MCFK01004444">
    <property type="protein sequence ID" value="RKF61185.1"/>
    <property type="molecule type" value="Genomic_DNA"/>
</dbReference>
<keyword evidence="1" id="KW-1133">Transmembrane helix</keyword>
<sequence length="77" mass="9043">MQCNTCMPLFVEEIQIIIFFSYLIGHSQVVVIYLSSNYQWEGKETNKLSKTFGRVFCFPSWTMTKPITEEYMQTIGD</sequence>